<organism evidence="1 2">
    <name type="scientific">Eleutherodactylus coqui</name>
    <name type="common">Puerto Rican coqui</name>
    <dbReference type="NCBI Taxonomy" id="57060"/>
    <lineage>
        <taxon>Eukaryota</taxon>
        <taxon>Metazoa</taxon>
        <taxon>Chordata</taxon>
        <taxon>Craniata</taxon>
        <taxon>Vertebrata</taxon>
        <taxon>Euteleostomi</taxon>
        <taxon>Amphibia</taxon>
        <taxon>Batrachia</taxon>
        <taxon>Anura</taxon>
        <taxon>Neobatrachia</taxon>
        <taxon>Hyloidea</taxon>
        <taxon>Eleutherodactylidae</taxon>
        <taxon>Eleutherodactylinae</taxon>
        <taxon>Eleutherodactylus</taxon>
        <taxon>Eleutherodactylus</taxon>
    </lineage>
</organism>
<sequence>IADTGSTQPAAHENSSKFIYPQMDLLEVKAAVNTPFPFGGQNHVSGLPPRVLYENTPYPSPFPPAMQAAAPFYPGVPVSTPFFPSAQHPFPPLPTVPMSASPVCTNTPLFPEVPTLSPIAAPFLKATTNIPSEKGS</sequence>
<feature type="non-terminal residue" evidence="1">
    <location>
        <position position="136"/>
    </location>
</feature>
<accession>A0A8J6JNE7</accession>
<dbReference type="EMBL" id="WNTK01001806">
    <property type="protein sequence ID" value="KAG9466806.1"/>
    <property type="molecule type" value="Genomic_DNA"/>
</dbReference>
<dbReference type="Proteomes" id="UP000770717">
    <property type="component" value="Unassembled WGS sequence"/>
</dbReference>
<name>A0A8J6JNE7_ELECQ</name>
<comment type="caution">
    <text evidence="1">The sequence shown here is derived from an EMBL/GenBank/DDBJ whole genome shotgun (WGS) entry which is preliminary data.</text>
</comment>
<keyword evidence="2" id="KW-1185">Reference proteome</keyword>
<proteinExistence type="predicted"/>
<reference evidence="1" key="1">
    <citation type="thesis" date="2020" institute="ProQuest LLC" country="789 East Eisenhower Parkway, Ann Arbor, MI, USA">
        <title>Comparative Genomics and Chromosome Evolution.</title>
        <authorList>
            <person name="Mudd A.B."/>
        </authorList>
    </citation>
    <scope>NUCLEOTIDE SEQUENCE</scope>
    <source>
        <strain evidence="1">HN-11 Male</strain>
        <tissue evidence="1">Kidney and liver</tissue>
    </source>
</reference>
<evidence type="ECO:0000313" key="1">
    <source>
        <dbReference type="EMBL" id="KAG9466806.1"/>
    </source>
</evidence>
<evidence type="ECO:0000313" key="2">
    <source>
        <dbReference type="Proteomes" id="UP000770717"/>
    </source>
</evidence>
<protein>
    <submittedName>
        <fullName evidence="1">Uncharacterized protein</fullName>
    </submittedName>
</protein>
<gene>
    <name evidence="1" type="ORF">GDO78_016049</name>
</gene>
<dbReference type="OrthoDB" id="2018246at2759"/>
<dbReference type="AlphaFoldDB" id="A0A8J6JNE7"/>
<feature type="non-terminal residue" evidence="1">
    <location>
        <position position="1"/>
    </location>
</feature>